<feature type="transmembrane region" description="Helical" evidence="1">
    <location>
        <begin position="95"/>
        <end position="115"/>
    </location>
</feature>
<sequence>MMSICPDKDLYSVYVDGELPSPWKEKLEAHLNDCAECRAVVNSYKNLSLKLATAGAPELDIESSFLRLCEKRQAALNKAKITEKKENWFYKSVKIPIPALAAAALFLFVFTPMLIMNTNKDVQYETATVSNFKPIVPAANITAETPKKFNFTDFHTLGIKNSNFTVSTQKRVINFDNFTNLYLPVDMGYGGNIMNIKMPGFGSAPAKDTEQFDITFVKNE</sequence>
<dbReference type="InterPro" id="IPR041916">
    <property type="entry name" value="Anti_sigma_zinc_sf"/>
</dbReference>
<feature type="domain" description="Putative zinc-finger" evidence="2">
    <location>
        <begin position="9"/>
        <end position="38"/>
    </location>
</feature>
<dbReference type="Gene3D" id="1.10.10.1320">
    <property type="entry name" value="Anti-sigma factor, zinc-finger domain"/>
    <property type="match status" value="1"/>
</dbReference>
<accession>A0A7S6WPC2</accession>
<evidence type="ECO:0000313" key="4">
    <source>
        <dbReference type="Proteomes" id="UP000593915"/>
    </source>
</evidence>
<dbReference type="InterPro" id="IPR027383">
    <property type="entry name" value="Znf_put"/>
</dbReference>
<dbReference type="Proteomes" id="UP000593915">
    <property type="component" value="Chromosome"/>
</dbReference>
<evidence type="ECO:0000313" key="3">
    <source>
        <dbReference type="EMBL" id="QOW60858.1"/>
    </source>
</evidence>
<dbReference type="Pfam" id="PF13490">
    <property type="entry name" value="zf-HC2"/>
    <property type="match status" value="1"/>
</dbReference>
<name>A0A7S6WPC2_9SPIR</name>
<keyword evidence="1" id="KW-0812">Transmembrane</keyword>
<keyword evidence="1" id="KW-0472">Membrane</keyword>
<proteinExistence type="predicted"/>
<evidence type="ECO:0000259" key="2">
    <source>
        <dbReference type="Pfam" id="PF13490"/>
    </source>
</evidence>
<gene>
    <name evidence="3" type="ORF">IFE08_00025</name>
</gene>
<dbReference type="EMBL" id="CP061839">
    <property type="protein sequence ID" value="QOW60858.1"/>
    <property type="molecule type" value="Genomic_DNA"/>
</dbReference>
<evidence type="ECO:0000256" key="1">
    <source>
        <dbReference type="SAM" id="Phobius"/>
    </source>
</evidence>
<keyword evidence="1" id="KW-1133">Transmembrane helix</keyword>
<dbReference type="AlphaFoldDB" id="A0A7S6WPC2"/>
<organism evidence="3 4">
    <name type="scientific">Treponema pedis</name>
    <dbReference type="NCBI Taxonomy" id="409322"/>
    <lineage>
        <taxon>Bacteria</taxon>
        <taxon>Pseudomonadati</taxon>
        <taxon>Spirochaetota</taxon>
        <taxon>Spirochaetia</taxon>
        <taxon>Spirochaetales</taxon>
        <taxon>Treponemataceae</taxon>
        <taxon>Treponema</taxon>
    </lineage>
</organism>
<reference evidence="3 4" key="1">
    <citation type="submission" date="2020-09" db="EMBL/GenBank/DDBJ databases">
        <title>Characterization of Treponema spp. from bovine digital dermatitis in Korea.</title>
        <authorList>
            <person name="Espiritu H.M."/>
            <person name="Cho Y.I."/>
            <person name="Mamuad L."/>
        </authorList>
    </citation>
    <scope>NUCLEOTIDE SEQUENCE [LARGE SCALE GENOMIC DNA]</scope>
    <source>
        <strain evidence="3 4">KS1</strain>
    </source>
</reference>
<protein>
    <submittedName>
        <fullName evidence="3">Zf-HC2 domain-containing protein</fullName>
    </submittedName>
</protein>
<dbReference type="RefSeq" id="WP_194076308.1">
    <property type="nucleotide sequence ID" value="NZ_CP061839.1"/>
</dbReference>